<dbReference type="Proteomes" id="UP000053372">
    <property type="component" value="Unassembled WGS sequence"/>
</dbReference>
<comment type="caution">
    <text evidence="3">The sequence shown here is derived from an EMBL/GenBank/DDBJ whole genome shotgun (WGS) entry which is preliminary data.</text>
</comment>
<name>A0A0V7ZBI4_9CYAN</name>
<accession>A0A0V7ZBI4</accession>
<protein>
    <submittedName>
        <fullName evidence="3">Electron transfer flavoprotein</fullName>
    </submittedName>
</protein>
<evidence type="ECO:0000259" key="2">
    <source>
        <dbReference type="PROSITE" id="PS51549"/>
    </source>
</evidence>
<evidence type="ECO:0000313" key="3">
    <source>
        <dbReference type="EMBL" id="KST61879.1"/>
    </source>
</evidence>
<keyword evidence="4" id="KW-1185">Reference proteome</keyword>
<dbReference type="RefSeq" id="WP_027842460.1">
    <property type="nucleotide sequence ID" value="NZ_LMTZ01000169.1"/>
</dbReference>
<dbReference type="AlphaFoldDB" id="A0A0V7ZBI4"/>
<evidence type="ECO:0000256" key="1">
    <source>
        <dbReference type="SAM" id="SignalP"/>
    </source>
</evidence>
<proteinExistence type="predicted"/>
<sequence length="157" mass="16854">MKFNKIAGLGIASIVLFGSFGQLAVNAQPAQALKAKQTTIVAAKSESVISSGNFVKSEKATTGKAKIVNMNGKRYLKFDKAFSTGNGPDVKVILHKSSTVPGNIQEGNYITLAKIQKFKGAQAYEIPDNVNLDEFKSVGIWCEEFNATFGYASLQKA</sequence>
<dbReference type="PROSITE" id="PS51549">
    <property type="entry name" value="DM13"/>
    <property type="match status" value="1"/>
</dbReference>
<feature type="chain" id="PRO_5006890042" evidence="1">
    <location>
        <begin position="25"/>
        <end position="157"/>
    </location>
</feature>
<organism evidence="3 4">
    <name type="scientific">Mastigocoleus testarum BC008</name>
    <dbReference type="NCBI Taxonomy" id="371196"/>
    <lineage>
        <taxon>Bacteria</taxon>
        <taxon>Bacillati</taxon>
        <taxon>Cyanobacteriota</taxon>
        <taxon>Cyanophyceae</taxon>
        <taxon>Nostocales</taxon>
        <taxon>Hapalosiphonaceae</taxon>
        <taxon>Mastigocoleus</taxon>
    </lineage>
</organism>
<dbReference type="EMBL" id="LMTZ01000169">
    <property type="protein sequence ID" value="KST61879.1"/>
    <property type="molecule type" value="Genomic_DNA"/>
</dbReference>
<feature type="signal peptide" evidence="1">
    <location>
        <begin position="1"/>
        <end position="24"/>
    </location>
</feature>
<reference evidence="3 4" key="1">
    <citation type="journal article" date="2015" name="Genome Announc.">
        <title>Draft Genome of the Euendolithic (true boring) Cyanobacterium Mastigocoleus testarum strain BC008.</title>
        <authorList>
            <person name="Guida B.S."/>
            <person name="Garcia-Pichel F."/>
        </authorList>
    </citation>
    <scope>NUCLEOTIDE SEQUENCE [LARGE SCALE GENOMIC DNA]</scope>
    <source>
        <strain evidence="3 4">BC008</strain>
    </source>
</reference>
<dbReference type="Pfam" id="PF10517">
    <property type="entry name" value="DM13"/>
    <property type="match status" value="1"/>
</dbReference>
<dbReference type="InterPro" id="IPR019545">
    <property type="entry name" value="DM13_domain"/>
</dbReference>
<gene>
    <name evidence="3" type="ORF">BC008_07515</name>
</gene>
<evidence type="ECO:0000313" key="4">
    <source>
        <dbReference type="Proteomes" id="UP000053372"/>
    </source>
</evidence>
<feature type="domain" description="DM13" evidence="2">
    <location>
        <begin position="47"/>
        <end position="155"/>
    </location>
</feature>
<dbReference type="OrthoDB" id="463944at2"/>
<keyword evidence="1" id="KW-0732">Signal</keyword>